<dbReference type="EMBL" id="MT141351">
    <property type="protein sequence ID" value="QJA59039.1"/>
    <property type="molecule type" value="Genomic_DNA"/>
</dbReference>
<gene>
    <name evidence="2" type="ORF">MM415B01374_0029</name>
    <name evidence="1" type="ORF">TM448A00646_0029</name>
    <name evidence="3" type="ORF">TM448B00781_0029</name>
</gene>
<accession>A0A6H1ZHC5</accession>
<sequence length="83" mass="9317">MNTTVTEFQQRIVSVLPKFPNGIAGTWEIAQKTFPEKWAKRSGRGALIAHIRRAGYELERTGDICCVLPAQDQFSAAKLRANR</sequence>
<proteinExistence type="predicted"/>
<dbReference type="EMBL" id="MT144657">
    <property type="protein sequence ID" value="QJH96641.1"/>
    <property type="molecule type" value="Genomic_DNA"/>
</dbReference>
<evidence type="ECO:0000313" key="1">
    <source>
        <dbReference type="EMBL" id="QJA47323.1"/>
    </source>
</evidence>
<name>A0A6H1ZHC5_9ZZZZ</name>
<organism evidence="1">
    <name type="scientific">viral metagenome</name>
    <dbReference type="NCBI Taxonomy" id="1070528"/>
    <lineage>
        <taxon>unclassified sequences</taxon>
        <taxon>metagenomes</taxon>
        <taxon>organismal metagenomes</taxon>
    </lineage>
</organism>
<dbReference type="EMBL" id="MT144039">
    <property type="protein sequence ID" value="QJA47323.1"/>
    <property type="molecule type" value="Genomic_DNA"/>
</dbReference>
<evidence type="ECO:0000313" key="2">
    <source>
        <dbReference type="EMBL" id="QJA59039.1"/>
    </source>
</evidence>
<protein>
    <submittedName>
        <fullName evidence="1">Uncharacterized protein</fullName>
    </submittedName>
</protein>
<reference evidence="1" key="1">
    <citation type="submission" date="2020-03" db="EMBL/GenBank/DDBJ databases">
        <title>The deep terrestrial virosphere.</title>
        <authorList>
            <person name="Holmfeldt K."/>
            <person name="Nilsson E."/>
            <person name="Simone D."/>
            <person name="Lopez-Fernandez M."/>
            <person name="Wu X."/>
            <person name="de Brujin I."/>
            <person name="Lundin D."/>
            <person name="Andersson A."/>
            <person name="Bertilsson S."/>
            <person name="Dopson M."/>
        </authorList>
    </citation>
    <scope>NUCLEOTIDE SEQUENCE</scope>
    <source>
        <strain evidence="2">MM415B01374</strain>
        <strain evidence="1">TM448A00646</strain>
        <strain evidence="3">TM448B00781</strain>
    </source>
</reference>
<dbReference type="AlphaFoldDB" id="A0A6H1ZHC5"/>
<evidence type="ECO:0000313" key="3">
    <source>
        <dbReference type="EMBL" id="QJH96641.1"/>
    </source>
</evidence>